<feature type="compositionally biased region" description="Pro residues" evidence="1">
    <location>
        <begin position="193"/>
        <end position="207"/>
    </location>
</feature>
<keyword evidence="3" id="KW-1185">Reference proteome</keyword>
<dbReference type="Proteomes" id="UP001188597">
    <property type="component" value="Unassembled WGS sequence"/>
</dbReference>
<name>A0AA88VDX4_9ASTE</name>
<organism evidence="2 3">
    <name type="scientific">Escallonia herrerae</name>
    <dbReference type="NCBI Taxonomy" id="1293975"/>
    <lineage>
        <taxon>Eukaryota</taxon>
        <taxon>Viridiplantae</taxon>
        <taxon>Streptophyta</taxon>
        <taxon>Embryophyta</taxon>
        <taxon>Tracheophyta</taxon>
        <taxon>Spermatophyta</taxon>
        <taxon>Magnoliopsida</taxon>
        <taxon>eudicotyledons</taxon>
        <taxon>Gunneridae</taxon>
        <taxon>Pentapetalae</taxon>
        <taxon>asterids</taxon>
        <taxon>campanulids</taxon>
        <taxon>Escalloniales</taxon>
        <taxon>Escalloniaceae</taxon>
        <taxon>Escallonia</taxon>
    </lineage>
</organism>
<evidence type="ECO:0000313" key="2">
    <source>
        <dbReference type="EMBL" id="KAK3006895.1"/>
    </source>
</evidence>
<protein>
    <submittedName>
        <fullName evidence="2">Uncharacterized protein</fullName>
    </submittedName>
</protein>
<feature type="region of interest" description="Disordered" evidence="1">
    <location>
        <begin position="158"/>
        <end position="240"/>
    </location>
</feature>
<gene>
    <name evidence="2" type="ORF">RJ639_017519</name>
</gene>
<feature type="compositionally biased region" description="Pro residues" evidence="1">
    <location>
        <begin position="173"/>
        <end position="182"/>
    </location>
</feature>
<reference evidence="2" key="1">
    <citation type="submission" date="2022-12" db="EMBL/GenBank/DDBJ databases">
        <title>Draft genome assemblies for two species of Escallonia (Escalloniales).</title>
        <authorList>
            <person name="Chanderbali A."/>
            <person name="Dervinis C."/>
            <person name="Anghel I."/>
            <person name="Soltis D."/>
            <person name="Soltis P."/>
            <person name="Zapata F."/>
        </authorList>
    </citation>
    <scope>NUCLEOTIDE SEQUENCE</scope>
    <source>
        <strain evidence="2">UCBG64.0493</strain>
        <tissue evidence="2">Leaf</tissue>
    </source>
</reference>
<evidence type="ECO:0000256" key="1">
    <source>
        <dbReference type="SAM" id="MobiDB-lite"/>
    </source>
</evidence>
<evidence type="ECO:0000313" key="3">
    <source>
        <dbReference type="Proteomes" id="UP001188597"/>
    </source>
</evidence>
<dbReference type="EMBL" id="JAVXUP010001933">
    <property type="protein sequence ID" value="KAK3006895.1"/>
    <property type="molecule type" value="Genomic_DNA"/>
</dbReference>
<feature type="compositionally biased region" description="Polar residues" evidence="1">
    <location>
        <begin position="212"/>
        <end position="228"/>
    </location>
</feature>
<proteinExistence type="predicted"/>
<comment type="caution">
    <text evidence="2">The sequence shown here is derived from an EMBL/GenBank/DDBJ whole genome shotgun (WGS) entry which is preliminary data.</text>
</comment>
<feature type="compositionally biased region" description="Low complexity" evidence="1">
    <location>
        <begin position="183"/>
        <end position="192"/>
    </location>
</feature>
<sequence>MVYLQLFTPLQQTQTLLGDPSISRPRKPSLGDLSPLHRVLHLILCYNLSARSASYATFSYLDIILLTHFIRGSPLNIAGIIMLVMNARKTKSSANLPFGLLLTRVFEHFHVPLPTSTSECIPLPSHHVLDETSLRCANFVLRSDLSFDTVLLEHVTATDPSHTQSVPSSAPASLPPPSPAPEIPSAAFSAPPSSIPPPPPSSTPFIPPAQTDPYSSFPFPQTDPSSSIPHLPTPHPFSSSPLDDFSNLNFDEFLSSDTPNLSETLSQLSTSIQLILESQTTLAATIAANDTALLHELTALQQSV</sequence>
<accession>A0AA88VDX4</accession>
<dbReference type="AlphaFoldDB" id="A0AA88VDX4"/>